<sequence>MDEDGYLFYIGRQKEMIIRGGVNIYPVEIENAIIEHPNVSETQVFSISDTRHGEEVCAWIKLKLDASKCEPEDTARFLLVPVIKHSGYTNKSNCKRSNFCFEQMNCGDFFVYLFTQTMVIQLIILVWAIIKINLQTACRPTIIK</sequence>
<dbReference type="EMBL" id="CAJOBQ010001996">
    <property type="protein sequence ID" value="CAF4532024.1"/>
    <property type="molecule type" value="Genomic_DNA"/>
</dbReference>
<dbReference type="Proteomes" id="UP000663869">
    <property type="component" value="Unassembled WGS sequence"/>
</dbReference>
<gene>
    <name evidence="5" type="ORF">FME351_LOCUS32039</name>
    <name evidence="6" type="ORF">TSG867_LOCUS23337</name>
</gene>
<evidence type="ECO:0000256" key="2">
    <source>
        <dbReference type="ARBA" id="ARBA00022598"/>
    </source>
</evidence>
<dbReference type="SUPFAM" id="SSF56801">
    <property type="entry name" value="Acetyl-CoA synthetase-like"/>
    <property type="match status" value="1"/>
</dbReference>
<name>A0A819A0B1_9BILA</name>
<dbReference type="Gene3D" id="3.30.300.30">
    <property type="match status" value="1"/>
</dbReference>
<dbReference type="GO" id="GO:0031956">
    <property type="term" value="F:medium-chain fatty acid-CoA ligase activity"/>
    <property type="evidence" value="ECO:0007669"/>
    <property type="project" value="TreeGrafter"/>
</dbReference>
<dbReference type="PANTHER" id="PTHR43201:SF5">
    <property type="entry name" value="MEDIUM-CHAIN ACYL-COA LIGASE ACSF2, MITOCHONDRIAL"/>
    <property type="match status" value="1"/>
</dbReference>
<evidence type="ECO:0000256" key="3">
    <source>
        <dbReference type="SAM" id="Phobius"/>
    </source>
</evidence>
<dbReference type="InterPro" id="IPR045851">
    <property type="entry name" value="AMP-bd_C_sf"/>
</dbReference>
<proteinExistence type="inferred from homology"/>
<comment type="similarity">
    <text evidence="1">Belongs to the ATP-dependent AMP-binding enzyme family.</text>
</comment>
<evidence type="ECO:0000313" key="5">
    <source>
        <dbReference type="EMBL" id="CAF3772538.1"/>
    </source>
</evidence>
<keyword evidence="3" id="KW-0472">Membrane</keyword>
<dbReference type="InterPro" id="IPR025110">
    <property type="entry name" value="AMP-bd_C"/>
</dbReference>
<dbReference type="GO" id="GO:0006631">
    <property type="term" value="P:fatty acid metabolic process"/>
    <property type="evidence" value="ECO:0007669"/>
    <property type="project" value="TreeGrafter"/>
</dbReference>
<feature type="domain" description="AMP-binding enzyme C-terminal" evidence="4">
    <location>
        <begin position="28"/>
        <end position="65"/>
    </location>
</feature>
<keyword evidence="2" id="KW-0436">Ligase</keyword>
<reference evidence="5" key="1">
    <citation type="submission" date="2021-02" db="EMBL/GenBank/DDBJ databases">
        <authorList>
            <person name="Nowell W R."/>
        </authorList>
    </citation>
    <scope>NUCLEOTIDE SEQUENCE</scope>
</reference>
<protein>
    <recommendedName>
        <fullName evidence="4">AMP-binding enzyme C-terminal domain-containing protein</fullName>
    </recommendedName>
</protein>
<keyword evidence="3" id="KW-1133">Transmembrane helix</keyword>
<accession>A0A819A0B1</accession>
<dbReference type="AlphaFoldDB" id="A0A819A0B1"/>
<evidence type="ECO:0000259" key="4">
    <source>
        <dbReference type="Pfam" id="PF13193"/>
    </source>
</evidence>
<comment type="caution">
    <text evidence="5">The sequence shown here is derived from an EMBL/GenBank/DDBJ whole genome shotgun (WGS) entry which is preliminary data.</text>
</comment>
<keyword evidence="3" id="KW-0812">Transmembrane</keyword>
<evidence type="ECO:0000313" key="7">
    <source>
        <dbReference type="Proteomes" id="UP000663869"/>
    </source>
</evidence>
<dbReference type="EMBL" id="CAJNYU010004581">
    <property type="protein sequence ID" value="CAF3772538.1"/>
    <property type="molecule type" value="Genomic_DNA"/>
</dbReference>
<evidence type="ECO:0000313" key="6">
    <source>
        <dbReference type="EMBL" id="CAF4532024.1"/>
    </source>
</evidence>
<feature type="transmembrane region" description="Helical" evidence="3">
    <location>
        <begin position="109"/>
        <end position="130"/>
    </location>
</feature>
<evidence type="ECO:0000256" key="1">
    <source>
        <dbReference type="ARBA" id="ARBA00006432"/>
    </source>
</evidence>
<dbReference type="Pfam" id="PF13193">
    <property type="entry name" value="AMP-binding_C"/>
    <property type="match status" value="1"/>
</dbReference>
<organism evidence="5 7">
    <name type="scientific">Rotaria socialis</name>
    <dbReference type="NCBI Taxonomy" id="392032"/>
    <lineage>
        <taxon>Eukaryota</taxon>
        <taxon>Metazoa</taxon>
        <taxon>Spiralia</taxon>
        <taxon>Gnathifera</taxon>
        <taxon>Rotifera</taxon>
        <taxon>Eurotatoria</taxon>
        <taxon>Bdelloidea</taxon>
        <taxon>Philodinida</taxon>
        <taxon>Philodinidae</taxon>
        <taxon>Rotaria</taxon>
    </lineage>
</organism>
<dbReference type="Proteomes" id="UP000663862">
    <property type="component" value="Unassembled WGS sequence"/>
</dbReference>
<dbReference type="PANTHER" id="PTHR43201">
    <property type="entry name" value="ACYL-COA SYNTHETASE"/>
    <property type="match status" value="1"/>
</dbReference>